<dbReference type="OrthoDB" id="9805698at2"/>
<keyword evidence="4" id="KW-0808">Transferase</keyword>
<comment type="similarity">
    <text evidence="2">Belongs to the tRNA nucleotidyltransferase/poly(A) polymerase family.</text>
</comment>
<dbReference type="RefSeq" id="WP_146957308.1">
    <property type="nucleotide sequence ID" value="NZ_CP042467.1"/>
</dbReference>
<dbReference type="Proteomes" id="UP000321595">
    <property type="component" value="Chromosome"/>
</dbReference>
<dbReference type="KEGG" id="bbae:FRD01_02420"/>
<protein>
    <submittedName>
        <fullName evidence="11">CBS domain-containing protein</fullName>
    </submittedName>
</protein>
<accession>A0A5B8XK04</accession>
<comment type="cofactor">
    <cofactor evidence="1">
        <name>Mg(2+)</name>
        <dbReference type="ChEBI" id="CHEBI:18420"/>
    </cofactor>
</comment>
<dbReference type="AlphaFoldDB" id="A0A5B8XK04"/>
<organism evidence="11 12">
    <name type="scientific">Microvenator marinus</name>
    <dbReference type="NCBI Taxonomy" id="2600177"/>
    <lineage>
        <taxon>Bacteria</taxon>
        <taxon>Deltaproteobacteria</taxon>
        <taxon>Bradymonadales</taxon>
        <taxon>Microvenatoraceae</taxon>
        <taxon>Microvenator</taxon>
    </lineage>
</organism>
<keyword evidence="12" id="KW-1185">Reference proteome</keyword>
<keyword evidence="7" id="KW-0460">Magnesium</keyword>
<feature type="domain" description="CBS" evidence="10">
    <location>
        <begin position="376"/>
        <end position="431"/>
    </location>
</feature>
<dbReference type="GO" id="GO:0000166">
    <property type="term" value="F:nucleotide binding"/>
    <property type="evidence" value="ECO:0007669"/>
    <property type="project" value="UniProtKB-KW"/>
</dbReference>
<evidence type="ECO:0000256" key="9">
    <source>
        <dbReference type="PROSITE-ProRule" id="PRU00703"/>
    </source>
</evidence>
<dbReference type="InterPro" id="IPR000644">
    <property type="entry name" value="CBS_dom"/>
</dbReference>
<evidence type="ECO:0000256" key="3">
    <source>
        <dbReference type="ARBA" id="ARBA00022694"/>
    </source>
</evidence>
<keyword evidence="9" id="KW-0129">CBS domain</keyword>
<keyword evidence="6" id="KW-0547">Nucleotide-binding</keyword>
<reference evidence="11 12" key="1">
    <citation type="submission" date="2019-08" db="EMBL/GenBank/DDBJ databases">
        <authorList>
            <person name="Liang Q."/>
        </authorList>
    </citation>
    <scope>NUCLEOTIDE SEQUENCE [LARGE SCALE GENOMIC DNA]</scope>
    <source>
        <strain evidence="11 12">V1718</strain>
    </source>
</reference>
<dbReference type="GO" id="GO:0016779">
    <property type="term" value="F:nucleotidyltransferase activity"/>
    <property type="evidence" value="ECO:0007669"/>
    <property type="project" value="UniProtKB-KW"/>
</dbReference>
<dbReference type="InterPro" id="IPR052390">
    <property type="entry name" value="tRNA_nt/polyA_polymerase"/>
</dbReference>
<dbReference type="GO" id="GO:0003723">
    <property type="term" value="F:RNA binding"/>
    <property type="evidence" value="ECO:0007669"/>
    <property type="project" value="UniProtKB-KW"/>
</dbReference>
<dbReference type="PROSITE" id="PS51371">
    <property type="entry name" value="CBS"/>
    <property type="match status" value="2"/>
</dbReference>
<dbReference type="Gene3D" id="3.10.310.30">
    <property type="match status" value="1"/>
</dbReference>
<evidence type="ECO:0000256" key="6">
    <source>
        <dbReference type="ARBA" id="ARBA00022741"/>
    </source>
</evidence>
<proteinExistence type="inferred from homology"/>
<dbReference type="EMBL" id="CP042467">
    <property type="protein sequence ID" value="QED26132.1"/>
    <property type="molecule type" value="Genomic_DNA"/>
</dbReference>
<evidence type="ECO:0000256" key="1">
    <source>
        <dbReference type="ARBA" id="ARBA00001946"/>
    </source>
</evidence>
<keyword evidence="5" id="KW-0479">Metal-binding</keyword>
<evidence type="ECO:0000256" key="7">
    <source>
        <dbReference type="ARBA" id="ARBA00022842"/>
    </source>
</evidence>
<dbReference type="GO" id="GO:0046872">
    <property type="term" value="F:metal ion binding"/>
    <property type="evidence" value="ECO:0007669"/>
    <property type="project" value="UniProtKB-KW"/>
</dbReference>
<evidence type="ECO:0000256" key="8">
    <source>
        <dbReference type="ARBA" id="ARBA00022884"/>
    </source>
</evidence>
<dbReference type="InterPro" id="IPR001667">
    <property type="entry name" value="DDH_dom"/>
</dbReference>
<dbReference type="SMART" id="SM00116">
    <property type="entry name" value="CBS"/>
    <property type="match status" value="2"/>
</dbReference>
<keyword evidence="8" id="KW-0694">RNA-binding</keyword>
<evidence type="ECO:0000256" key="5">
    <source>
        <dbReference type="ARBA" id="ARBA00022723"/>
    </source>
</evidence>
<evidence type="ECO:0000313" key="12">
    <source>
        <dbReference type="Proteomes" id="UP000321595"/>
    </source>
</evidence>
<evidence type="ECO:0000256" key="2">
    <source>
        <dbReference type="ARBA" id="ARBA00007265"/>
    </source>
</evidence>
<dbReference type="Pfam" id="PF00571">
    <property type="entry name" value="CBS"/>
    <property type="match status" value="2"/>
</dbReference>
<dbReference type="InterPro" id="IPR046342">
    <property type="entry name" value="CBS_dom_sf"/>
</dbReference>
<evidence type="ECO:0000256" key="4">
    <source>
        <dbReference type="ARBA" id="ARBA00022695"/>
    </source>
</evidence>
<evidence type="ECO:0000259" key="10">
    <source>
        <dbReference type="PROSITE" id="PS51371"/>
    </source>
</evidence>
<dbReference type="PANTHER" id="PTHR47788:SF1">
    <property type="entry name" value="A-ADDING TRNA NUCLEOTIDYLTRANSFERASE"/>
    <property type="match status" value="1"/>
</dbReference>
<evidence type="ECO:0000313" key="11">
    <source>
        <dbReference type="EMBL" id="QED26132.1"/>
    </source>
</evidence>
<dbReference type="SUPFAM" id="SSF54631">
    <property type="entry name" value="CBS-domain pair"/>
    <property type="match status" value="1"/>
</dbReference>
<dbReference type="Pfam" id="PF01368">
    <property type="entry name" value="DHH"/>
    <property type="match status" value="1"/>
</dbReference>
<dbReference type="SUPFAM" id="SSF64182">
    <property type="entry name" value="DHH phosphoesterases"/>
    <property type="match status" value="1"/>
</dbReference>
<gene>
    <name evidence="11" type="ORF">FRD01_02420</name>
</gene>
<dbReference type="GO" id="GO:0008033">
    <property type="term" value="P:tRNA processing"/>
    <property type="evidence" value="ECO:0007669"/>
    <property type="project" value="UniProtKB-KW"/>
</dbReference>
<keyword evidence="4" id="KW-0548">Nucleotidyltransferase</keyword>
<keyword evidence="3" id="KW-0819">tRNA processing</keyword>
<dbReference type="InterPro" id="IPR038763">
    <property type="entry name" value="DHH_sf"/>
</dbReference>
<sequence length="439" mass="48128">MKVVITHHNADLDALASSIAAAKLHGASALANNVVNPPVKKFLALHKDFYGLVQASEVENEQIEEVIVVDVRDARRLKEYEEILASTPKTRVYDHHPASEFDIEADWEQIEPVGACATLLVERLLEENIPISPAEATLFLLGIYSDTGRLSFSSTQARDVKVCAALLDLGANLRVVNRFLRRQYSDEQSKLLVECMASLSEESVHEVEFAFVQASTEKFVHGASSVVQQVLEFGGHDAIFGVIEFRKNRRVQVIGRSRVSYVNMGAILSQFGGGGHRGAAAATIKHKTPEVVVEEIKALLCKTPPEPARVRDLMNSPVVTVSHDTPLGEVAGVLQTHNISGAPVIRDEEICGIVSKRDVRRAERSQNLGLPVSSHMTHEVSTISPREPIEDALSLMIEHDVGRLPVVSDGKIVGIITRTDLIAALYMKLPEDLEPLDEL</sequence>
<dbReference type="Gene3D" id="3.90.1640.10">
    <property type="entry name" value="inorganic pyrophosphatase (n-terminal core)"/>
    <property type="match status" value="1"/>
</dbReference>
<name>A0A5B8XK04_9DELT</name>
<dbReference type="PANTHER" id="PTHR47788">
    <property type="entry name" value="POLYA POLYMERASE"/>
    <property type="match status" value="1"/>
</dbReference>
<feature type="domain" description="CBS" evidence="10">
    <location>
        <begin position="314"/>
        <end position="372"/>
    </location>
</feature>
<dbReference type="Gene3D" id="3.10.580.10">
    <property type="entry name" value="CBS-domain"/>
    <property type="match status" value="1"/>
</dbReference>